<evidence type="ECO:0000256" key="19">
    <source>
        <dbReference type="ARBA" id="ARBA00022583"/>
    </source>
</evidence>
<evidence type="ECO:0000256" key="50">
    <source>
        <dbReference type="SAM" id="SignalP"/>
    </source>
</evidence>
<evidence type="ECO:0000256" key="42">
    <source>
        <dbReference type="ARBA" id="ARBA00023176"/>
    </source>
</evidence>
<dbReference type="Pfam" id="PF12925">
    <property type="entry name" value="APP_E2"/>
    <property type="match status" value="1"/>
</dbReference>
<evidence type="ECO:0000256" key="4">
    <source>
        <dbReference type="ARBA" id="ARBA00004241"/>
    </source>
</evidence>
<evidence type="ECO:0000259" key="53">
    <source>
        <dbReference type="PROSITE" id="PS51870"/>
    </source>
</evidence>
<feature type="region of interest" description="Disordered" evidence="49">
    <location>
        <begin position="194"/>
        <end position="284"/>
    </location>
</feature>
<dbReference type="InterPro" id="IPR036176">
    <property type="entry name" value="E2_sf"/>
</dbReference>
<dbReference type="GeneTree" id="ENSGT00530000063252"/>
<keyword evidence="16" id="KW-1017">Isopeptide bond</keyword>
<dbReference type="GO" id="GO:0007219">
    <property type="term" value="P:Notch signaling pathway"/>
    <property type="evidence" value="ECO:0007669"/>
    <property type="project" value="UniProtKB-KW"/>
</dbReference>
<dbReference type="InterPro" id="IPR008154">
    <property type="entry name" value="Amyloid_glyco_extra"/>
</dbReference>
<dbReference type="FunFam" id="3.30.1490.140:FF:000001">
    <property type="entry name" value="Amyloid beta (A4) protein b"/>
    <property type="match status" value="1"/>
</dbReference>
<evidence type="ECO:0000256" key="40">
    <source>
        <dbReference type="ARBA" id="ARBA00023136"/>
    </source>
</evidence>
<dbReference type="VGNC" id="VGNC:80791">
    <property type="gene designation" value="APP"/>
</dbReference>
<keyword evidence="46" id="KW-0968">Cytoplasmic vesicle</keyword>
<dbReference type="PROSITE" id="PS51870">
    <property type="entry name" value="APP_E2"/>
    <property type="match status" value="1"/>
</dbReference>
<feature type="region of interest" description="GFLD subdomain" evidence="47">
    <location>
        <begin position="28"/>
        <end position="123"/>
    </location>
</feature>
<evidence type="ECO:0000256" key="20">
    <source>
        <dbReference type="ARBA" id="ARBA00022641"/>
    </source>
</evidence>
<dbReference type="InterPro" id="IPR002223">
    <property type="entry name" value="Kunitz_BPTI"/>
</dbReference>
<keyword evidence="22" id="KW-0646">Protease inhibitor</keyword>
<evidence type="ECO:0000256" key="43">
    <source>
        <dbReference type="ARBA" id="ARBA00023180"/>
    </source>
</evidence>
<dbReference type="GO" id="GO:0004867">
    <property type="term" value="F:serine-type endopeptidase inhibitor activity"/>
    <property type="evidence" value="ECO:0007669"/>
    <property type="project" value="UniProtKB-KW"/>
</dbReference>
<dbReference type="Gene3D" id="3.90.570.10">
    <property type="entry name" value="Amyloidogenic glycoprotein, heparin-binding domain"/>
    <property type="match status" value="1"/>
</dbReference>
<dbReference type="Pfam" id="PF03494">
    <property type="entry name" value="Beta-APP"/>
    <property type="match status" value="1"/>
</dbReference>
<dbReference type="GO" id="GO:0006897">
    <property type="term" value="P:endocytosis"/>
    <property type="evidence" value="ECO:0007669"/>
    <property type="project" value="UniProtKB-KW"/>
</dbReference>
<dbReference type="SUPFAM" id="SSF57362">
    <property type="entry name" value="BPTI-like"/>
    <property type="match status" value="1"/>
</dbReference>
<dbReference type="PANTHER" id="PTHR23103">
    <property type="entry name" value="ALZHEIMER'S DISEASE BETA-AMYLOID RELATED"/>
    <property type="match status" value="1"/>
</dbReference>
<dbReference type="PRINTS" id="PR00203">
    <property type="entry name" value="AMYLOIDA4"/>
</dbReference>
<protein>
    <recommendedName>
        <fullName evidence="48">Amyloid-beta A4 protein</fullName>
    </recommendedName>
</protein>
<dbReference type="FunFam" id="4.10.230.10:FF:000001">
    <property type="entry name" value="Amyloid beta A4 protein"/>
    <property type="match status" value="1"/>
</dbReference>
<dbReference type="InterPro" id="IPR036669">
    <property type="entry name" value="Amyloid_Cu-bd_sf"/>
</dbReference>
<keyword evidence="27" id="KW-0967">Endosome</keyword>
<keyword evidence="38" id="KW-0333">Golgi apparatus</keyword>
<dbReference type="PROSITE" id="PS00320">
    <property type="entry name" value="APP_INTRA"/>
    <property type="match status" value="1"/>
</dbReference>
<evidence type="ECO:0000256" key="16">
    <source>
        <dbReference type="ARBA" id="ARBA00022499"/>
    </source>
</evidence>
<keyword evidence="45" id="KW-0966">Cell projection</keyword>
<proteinExistence type="inferred from homology"/>
<evidence type="ECO:0000256" key="30">
    <source>
        <dbReference type="ARBA" id="ARBA00022843"/>
    </source>
</evidence>
<dbReference type="GO" id="GO:0046914">
    <property type="term" value="F:transition metal ion binding"/>
    <property type="evidence" value="ECO:0007669"/>
    <property type="project" value="InterPro"/>
</dbReference>
<dbReference type="Gene3D" id="2.30.29.30">
    <property type="entry name" value="Pleckstrin-homology domain (PH domain)/Phosphotyrosine-binding domain (PTB)"/>
    <property type="match status" value="1"/>
</dbReference>
<evidence type="ECO:0000256" key="32">
    <source>
        <dbReference type="ARBA" id="ARBA00022900"/>
    </source>
</evidence>
<evidence type="ECO:0000256" key="2">
    <source>
        <dbReference type="ARBA" id="ARBA00004123"/>
    </source>
</evidence>
<dbReference type="InterPro" id="IPR019543">
    <property type="entry name" value="APP_amyloid_C"/>
</dbReference>
<keyword evidence="44" id="KW-0539">Nucleus</keyword>
<keyword evidence="17" id="KW-0964">Secreted</keyword>
<keyword evidence="36" id="KW-0408">Iron</keyword>
<dbReference type="CDD" id="cd22607">
    <property type="entry name" value="Kunitz_ABPP-like"/>
    <property type="match status" value="1"/>
</dbReference>
<dbReference type="InterPro" id="IPR020901">
    <property type="entry name" value="Prtase_inh_Kunz-CS"/>
</dbReference>
<evidence type="ECO:0000256" key="1">
    <source>
        <dbReference type="ARBA" id="ARBA00002651"/>
    </source>
</evidence>
<keyword evidence="32" id="KW-0722">Serine protease inhibitor</keyword>
<dbReference type="Bgee" id="ENSMMUG00000014384">
    <property type="expression patterns" value="Expressed in prefrontal cortex and 22 other cell types or tissues"/>
</dbReference>
<feature type="signal peptide" evidence="50">
    <location>
        <begin position="1"/>
        <end position="17"/>
    </location>
</feature>
<feature type="region of interest" description="CuBD subdomain" evidence="47">
    <location>
        <begin position="131"/>
        <end position="189"/>
    </location>
</feature>
<dbReference type="InterPro" id="IPR019744">
    <property type="entry name" value="APP_CUBD_CS"/>
</dbReference>
<dbReference type="GO" id="GO:0043204">
    <property type="term" value="C:perikaryon"/>
    <property type="evidence" value="ECO:0007669"/>
    <property type="project" value="UniProtKB-SubCell"/>
</dbReference>
<evidence type="ECO:0000256" key="44">
    <source>
        <dbReference type="ARBA" id="ARBA00023242"/>
    </source>
</evidence>
<evidence type="ECO:0000256" key="39">
    <source>
        <dbReference type="ARBA" id="ARBA00023087"/>
    </source>
</evidence>
<dbReference type="PANTHER" id="PTHR23103:SF7">
    <property type="entry name" value="AMYLOID-BETA PRECURSOR PROTEIN"/>
    <property type="match status" value="1"/>
</dbReference>
<evidence type="ECO:0000256" key="29">
    <source>
        <dbReference type="ARBA" id="ARBA00022833"/>
    </source>
</evidence>
<comment type="function">
    <text evidence="1">The gamma-CTF peptides as well as the caspase-cleaved peptides, including C31, are potent enhancers of neuronal apoptosis.</text>
</comment>
<evidence type="ECO:0000256" key="8">
    <source>
        <dbReference type="ARBA" id="ARBA00004541"/>
    </source>
</evidence>
<keyword evidence="21" id="KW-0358">Heparin-binding</keyword>
<dbReference type="GO" id="GO:0009986">
    <property type="term" value="C:cell surface"/>
    <property type="evidence" value="ECO:0007669"/>
    <property type="project" value="UniProtKB-SubCell"/>
</dbReference>
<feature type="compositionally biased region" description="Low complexity" evidence="49">
    <location>
        <begin position="268"/>
        <end position="281"/>
    </location>
</feature>
<dbReference type="PROSITE" id="PS00280">
    <property type="entry name" value="BPTI_KUNITZ_1"/>
    <property type="match status" value="1"/>
</dbReference>
<keyword evidence="43" id="KW-0325">Glycoprotein</keyword>
<dbReference type="FunFam" id="3.90.570.10:FF:000001">
    <property type="entry name" value="Amyloid beta A4 protein"/>
    <property type="match status" value="1"/>
</dbReference>
<keyword evidence="26 50" id="KW-0732">Signal</keyword>
<dbReference type="AlphaFoldDB" id="F7ELT5"/>
<dbReference type="Gene3D" id="1.20.120.770">
    <property type="entry name" value="Amyloid precursor protein, E2 domain"/>
    <property type="match status" value="2"/>
</dbReference>
<evidence type="ECO:0000256" key="37">
    <source>
        <dbReference type="ARBA" id="ARBA00023008"/>
    </source>
</evidence>
<dbReference type="Proteomes" id="UP000006718">
    <property type="component" value="Chromosome 3"/>
</dbReference>
<sequence length="692" mass="77909">MLPGLALLLLAAWTARALEVPTDGNAGLLAEPQIAMFCGRLNMHMNVQNGKWDSDPSGTKTCIDTKEGILQYCQEVYPELQITNVVEANQPVTIQNWCKRGRKQCKTHPHFVIPYRCLVGEFVSDALLVPDKCKFLHQERMDVCETHLHWHTVAKETCSEKSTNLHDYGMLLPCGIDKFRGVEFVCCPLAEESDNVDSADAEEDDSDVWWGGADTDYADGSEDKVVEVAEEEEVAEVEEEEADDDEDDEDGDEVEEEAEEPYEEATERTTSIATTTTTTTESVEEVVREVCSEQAETGPCRAMISRWYFDVTEGKCAPFFYGGCGGNRNNFDTEEYCMAVCGSVMSQSLRKTTREPLTRDPVKLPTTAASTPDAVDKYLETPGDENEHAHFQKAKERLEAKHRERMSQPRHVFNMLKKYVRAEQKDRQHTLKHFEHVRMVDPKKAAQIRSQVMTHLRVIYERMNQSLSLLYNVPAVAEEIQDEVDELLQKEQNYSDDVLANMISEPRISYGNDALMPSLTETKTTVELLPVNGEFSLDDLQPWHSFGADSVPANTENEVEPVDARPAADRGLTTRPGSGLTNIKTEEISEVKMDAEFRHDSGYEVHHQKLVFFAEDVGSNKGAIIGLMVGGVVIATVIVITLVMLKKKQYTSIHHGVVEVDAAVTPEERHLSKMQQNGYENPTYKFFEQMQN</sequence>
<evidence type="ECO:0000313" key="56">
    <source>
        <dbReference type="VGNC" id="VGNC:80791"/>
    </source>
</evidence>
<dbReference type="InterPro" id="IPR008155">
    <property type="entry name" value="Amyloid_glyco"/>
</dbReference>
<evidence type="ECO:0000256" key="12">
    <source>
        <dbReference type="ARBA" id="ARBA00004624"/>
    </source>
</evidence>
<keyword evidence="20" id="KW-0765">Sulfation</keyword>
<evidence type="ECO:0000256" key="23">
    <source>
        <dbReference type="ARBA" id="ARBA00022692"/>
    </source>
</evidence>
<evidence type="ECO:0000256" key="48">
    <source>
        <dbReference type="RuleBase" id="RU367156"/>
    </source>
</evidence>
<feature type="compositionally biased region" description="Acidic residues" evidence="49">
    <location>
        <begin position="228"/>
        <end position="264"/>
    </location>
</feature>
<feature type="disulfide bond" evidence="47">
    <location>
        <begin position="98"/>
        <end position="105"/>
    </location>
</feature>
<dbReference type="Gene3D" id="4.10.410.10">
    <property type="entry name" value="Pancreatic trypsin inhibitor Kunitz domain"/>
    <property type="match status" value="1"/>
</dbReference>
<keyword evidence="37" id="KW-0186">Copper</keyword>
<reference evidence="54" key="2">
    <citation type="submission" date="2019-01" db="EMBL/GenBank/DDBJ databases">
        <authorList>
            <person name="Graves T."/>
            <person name="Eichler E.E."/>
            <person name="Wilson R.K."/>
        </authorList>
    </citation>
    <scope>NUCLEOTIDE SEQUENCE [LARGE SCALE GENOMIC DNA]</scope>
    <source>
        <strain evidence="54">17573</strain>
    </source>
</reference>
<evidence type="ECO:0000256" key="6">
    <source>
        <dbReference type="ARBA" id="ARBA00004412"/>
    </source>
</evidence>
<dbReference type="InterPro" id="IPR011993">
    <property type="entry name" value="PH-like_dom_sf"/>
</dbReference>
<keyword evidence="35 48" id="KW-1133">Transmembrane helix</keyword>
<dbReference type="InterPro" id="IPR036880">
    <property type="entry name" value="Kunitz_BPTI_sf"/>
</dbReference>
<evidence type="ECO:0000313" key="55">
    <source>
        <dbReference type="Proteomes" id="UP000006718"/>
    </source>
</evidence>
<dbReference type="InterPro" id="IPR024329">
    <property type="entry name" value="Amyloid_glyco_E2_domain"/>
</dbReference>
<evidence type="ECO:0000256" key="41">
    <source>
        <dbReference type="ARBA" id="ARBA00023157"/>
    </source>
</evidence>
<dbReference type="InterPro" id="IPR013803">
    <property type="entry name" value="Amyloid_glyco_Abeta"/>
</dbReference>
<dbReference type="FunFam" id="4.10.410.10:FF:000001">
    <property type="entry name" value="Amyloid beta A4 protein"/>
    <property type="match status" value="1"/>
</dbReference>
<dbReference type="Gene3D" id="4.10.230.10">
    <property type="entry name" value="Amyloidogenic glycoprotein, amyloid-beta peptide"/>
    <property type="match status" value="1"/>
</dbReference>
<keyword evidence="28" id="KW-0256">Endoplasmic reticulum</keyword>
<keyword evidence="31" id="KW-0130">Cell adhesion</keyword>
<dbReference type="SUPFAM" id="SSF56491">
    <property type="entry name" value="A heparin-binding domain"/>
    <property type="match status" value="1"/>
</dbReference>
<dbReference type="Ensembl" id="ENSMMUT00000042566.3">
    <property type="protein sequence ID" value="ENSMMUP00000035576.3"/>
    <property type="gene ID" value="ENSMMUG00000014384.4"/>
</dbReference>
<dbReference type="GO" id="GO:0005769">
    <property type="term" value="C:early endosome"/>
    <property type="evidence" value="ECO:0007669"/>
    <property type="project" value="UniProtKB-SubCell"/>
</dbReference>
<evidence type="ECO:0000259" key="51">
    <source>
        <dbReference type="PROSITE" id="PS50279"/>
    </source>
</evidence>
<comment type="similarity">
    <text evidence="13 47 48">Belongs to the APP family.</text>
</comment>
<dbReference type="SMR" id="F7ELT5"/>
<feature type="disulfide bond" evidence="47">
    <location>
        <begin position="158"/>
        <end position="186"/>
    </location>
</feature>
<feature type="domain" description="E1" evidence="52">
    <location>
        <begin position="28"/>
        <end position="189"/>
    </location>
</feature>
<organism evidence="54 55">
    <name type="scientific">Macaca mulatta</name>
    <name type="common">Rhesus macaque</name>
    <dbReference type="NCBI Taxonomy" id="9544"/>
    <lineage>
        <taxon>Eukaryota</taxon>
        <taxon>Metazoa</taxon>
        <taxon>Chordata</taxon>
        <taxon>Craniata</taxon>
        <taxon>Vertebrata</taxon>
        <taxon>Euteleostomi</taxon>
        <taxon>Mammalia</taxon>
        <taxon>Eutheria</taxon>
        <taxon>Euarchontoglires</taxon>
        <taxon>Primates</taxon>
        <taxon>Haplorrhini</taxon>
        <taxon>Catarrhini</taxon>
        <taxon>Cercopithecidae</taxon>
        <taxon>Cercopithecinae</taxon>
        <taxon>Macaca</taxon>
    </lineage>
</organism>
<evidence type="ECO:0000256" key="33">
    <source>
        <dbReference type="ARBA" id="ARBA00022974"/>
    </source>
</evidence>
<evidence type="ECO:0000313" key="54">
    <source>
        <dbReference type="Ensembl" id="ENSMMUP00000035576.3"/>
    </source>
</evidence>
<evidence type="ECO:0000256" key="17">
    <source>
        <dbReference type="ARBA" id="ARBA00022525"/>
    </source>
</evidence>
<keyword evidence="29" id="KW-0862">Zinc</keyword>
<dbReference type="InterPro" id="IPR011178">
    <property type="entry name" value="Amyloid_glyco_Cu-bd"/>
</dbReference>
<dbReference type="PROSITE" id="PS51869">
    <property type="entry name" value="APP_E1"/>
    <property type="match status" value="1"/>
</dbReference>
<dbReference type="Pfam" id="PF02177">
    <property type="entry name" value="APP_N"/>
    <property type="match status" value="1"/>
</dbReference>
<dbReference type="GO" id="GO:0008201">
    <property type="term" value="F:heparin binding"/>
    <property type="evidence" value="ECO:0007669"/>
    <property type="project" value="UniProtKB-UniRule"/>
</dbReference>
<evidence type="ECO:0000259" key="52">
    <source>
        <dbReference type="PROSITE" id="PS51869"/>
    </source>
</evidence>
<evidence type="ECO:0000256" key="14">
    <source>
        <dbReference type="ARBA" id="ARBA00022475"/>
    </source>
</evidence>
<feature type="disulfide bond" evidence="47">
    <location>
        <begin position="133"/>
        <end position="187"/>
    </location>
</feature>
<dbReference type="PRINTS" id="PR00759">
    <property type="entry name" value="BASICPTASE"/>
</dbReference>
<feature type="disulfide bond" evidence="47">
    <location>
        <begin position="144"/>
        <end position="174"/>
    </location>
</feature>
<evidence type="ECO:0000256" key="28">
    <source>
        <dbReference type="ARBA" id="ARBA00022824"/>
    </source>
</evidence>
<evidence type="ECO:0000256" key="27">
    <source>
        <dbReference type="ARBA" id="ARBA00022753"/>
    </source>
</evidence>
<evidence type="ECO:0000256" key="10">
    <source>
        <dbReference type="ARBA" id="ARBA00004600"/>
    </source>
</evidence>
<keyword evidence="19" id="KW-0254">Endocytosis</keyword>
<dbReference type="GO" id="GO:0005905">
    <property type="term" value="C:clathrin-coated pit"/>
    <property type="evidence" value="ECO:0007669"/>
    <property type="project" value="UniProtKB-SubCell"/>
</dbReference>
<evidence type="ECO:0000256" key="9">
    <source>
        <dbReference type="ARBA" id="ARBA00004555"/>
    </source>
</evidence>
<dbReference type="Pfam" id="PF12924">
    <property type="entry name" value="APP_Cu_bd"/>
    <property type="match status" value="1"/>
</dbReference>
<feature type="chain" id="PRO_5023910879" description="Amyloid-beta A4 protein" evidence="50">
    <location>
        <begin position="18"/>
        <end position="692"/>
    </location>
</feature>
<comment type="function">
    <text evidence="48">Functions as a cell surface receptor and performs physiological functions on the surface of neurons relevant to neurite growth, neuronal adhesion and axonogenesis.</text>
</comment>
<dbReference type="SMART" id="SM00006">
    <property type="entry name" value="A4_EXTRA"/>
    <property type="match status" value="1"/>
</dbReference>
<evidence type="ECO:0000256" key="22">
    <source>
        <dbReference type="ARBA" id="ARBA00022690"/>
    </source>
</evidence>
<accession>F7ELT5</accession>
<evidence type="ECO:0000256" key="25">
    <source>
        <dbReference type="ARBA" id="ARBA00022723"/>
    </source>
</evidence>
<dbReference type="SUPFAM" id="SSF89811">
    <property type="entry name" value="Amyloid beta a4 protein copper binding domain (domain 2)"/>
    <property type="match status" value="1"/>
</dbReference>
<dbReference type="GO" id="GO:0005783">
    <property type="term" value="C:endoplasmic reticulum"/>
    <property type="evidence" value="ECO:0007669"/>
    <property type="project" value="UniProtKB-SubCell"/>
</dbReference>
<evidence type="ECO:0000256" key="24">
    <source>
        <dbReference type="ARBA" id="ARBA00022703"/>
    </source>
</evidence>
<evidence type="ECO:0000256" key="34">
    <source>
        <dbReference type="ARBA" id="ARBA00022976"/>
    </source>
</evidence>
<dbReference type="SUPFAM" id="SSF109843">
    <property type="entry name" value="CAPPD, an extracellular domain of amyloid beta A4 protein"/>
    <property type="match status" value="1"/>
</dbReference>
<dbReference type="GO" id="GO:0007155">
    <property type="term" value="P:cell adhesion"/>
    <property type="evidence" value="ECO:0007669"/>
    <property type="project" value="UniProtKB-KW"/>
</dbReference>
<reference evidence="55" key="1">
    <citation type="journal article" date="2007" name="Science">
        <title>Evolutionary and biomedical insights from the rhesus macaque genome.</title>
        <authorList>
            <person name="Gibbs R.A."/>
            <person name="Rogers J."/>
            <person name="Katze M.G."/>
            <person name="Bumgarner R."/>
            <person name="Weinstock G.M."/>
            <person name="Mardis E.R."/>
            <person name="Remington K.A."/>
            <person name="Strausberg R.L."/>
            <person name="Venter J.C."/>
            <person name="Wilson R.K."/>
            <person name="Batzer M.A."/>
            <person name="Bustamante C.D."/>
            <person name="Eichler E.E."/>
            <person name="Hahn M.W."/>
            <person name="Hardison R.C."/>
            <person name="Makova K.D."/>
            <person name="Miller W."/>
            <person name="Milosavljevic A."/>
            <person name="Palermo R.E."/>
            <person name="Siepel A."/>
            <person name="Sikela J.M."/>
            <person name="Attaway T."/>
            <person name="Bell S."/>
            <person name="Bernard K.E."/>
            <person name="Buhay C.J."/>
            <person name="Chandrabose M.N."/>
            <person name="Dao M."/>
            <person name="Davis C."/>
            <person name="Delehaunty K.D."/>
            <person name="Ding Y."/>
            <person name="Dinh H.H."/>
            <person name="Dugan-Rocha S."/>
            <person name="Fulton L.A."/>
            <person name="Gabisi R.A."/>
            <person name="Garner T.T."/>
            <person name="Godfrey J."/>
            <person name="Hawes A.C."/>
            <person name="Hernandez J."/>
            <person name="Hines S."/>
            <person name="Holder M."/>
            <person name="Hume J."/>
            <person name="Jhangiani S.N."/>
            <person name="Joshi V."/>
            <person name="Khan Z.M."/>
            <person name="Kirkness E.F."/>
            <person name="Cree A."/>
            <person name="Fowler R.G."/>
            <person name="Lee S."/>
            <person name="Lewis L.R."/>
            <person name="Li Z."/>
            <person name="Liu Y.-S."/>
            <person name="Moore S.M."/>
            <person name="Muzny D."/>
            <person name="Nazareth L.V."/>
            <person name="Ngo D.N."/>
            <person name="Okwuonu G.O."/>
            <person name="Pai G."/>
            <person name="Parker D."/>
            <person name="Paul H.A."/>
            <person name="Pfannkoch C."/>
            <person name="Pohl C.S."/>
            <person name="Rogers Y.-H.C."/>
            <person name="Ruiz S.J."/>
            <person name="Sabo A."/>
            <person name="Santibanez J."/>
            <person name="Schneider B.W."/>
            <person name="Smith S.M."/>
            <person name="Sodergren E."/>
            <person name="Svatek A.F."/>
            <person name="Utterback T.R."/>
            <person name="Vattathil S."/>
            <person name="Warren W."/>
            <person name="White C.S."/>
            <person name="Chinwalla A.T."/>
            <person name="Feng Y."/>
            <person name="Halpern A.L."/>
            <person name="Hillier L.W."/>
            <person name="Huang X."/>
            <person name="Minx P."/>
            <person name="Nelson J.O."/>
            <person name="Pepin K.H."/>
            <person name="Qin X."/>
            <person name="Sutton G.G."/>
            <person name="Venter E."/>
            <person name="Walenz B.P."/>
            <person name="Wallis J.W."/>
            <person name="Worley K.C."/>
            <person name="Yang S.-P."/>
            <person name="Jones S.M."/>
            <person name="Marra M.A."/>
            <person name="Rocchi M."/>
            <person name="Schein J.E."/>
            <person name="Baertsch R."/>
            <person name="Clarke L."/>
            <person name="Csuros M."/>
            <person name="Glasscock J."/>
            <person name="Harris R.A."/>
            <person name="Havlak P."/>
            <person name="Jackson A.R."/>
            <person name="Jiang H."/>
            <person name="Liu Y."/>
            <person name="Messina D.N."/>
            <person name="Shen Y."/>
            <person name="Song H.X.-Z."/>
            <person name="Wylie T."/>
            <person name="Zhang L."/>
            <person name="Birney E."/>
            <person name="Han K."/>
            <person name="Konkel M.K."/>
            <person name="Lee J."/>
            <person name="Smit A.F.A."/>
            <person name="Ullmer B."/>
            <person name="Wang H."/>
            <person name="Xing J."/>
            <person name="Burhans R."/>
            <person name="Cheng Z."/>
            <person name="Karro J.E."/>
            <person name="Ma J."/>
            <person name="Raney B."/>
            <person name="She X."/>
            <person name="Cox M.J."/>
            <person name="Demuth J.P."/>
            <person name="Dumas L.J."/>
            <person name="Han S.-G."/>
            <person name="Hopkins J."/>
            <person name="Karimpour-Fard A."/>
            <person name="Kim Y.H."/>
            <person name="Pollack J.R."/>
            <person name="Vinar T."/>
            <person name="Addo-Quaye C."/>
            <person name="Degenhardt J."/>
            <person name="Denby A."/>
            <person name="Hubisz M.J."/>
            <person name="Indap A."/>
            <person name="Kosiol C."/>
            <person name="Lahn B.T."/>
            <person name="Lawson H.A."/>
            <person name="Marklein A."/>
            <person name="Nielsen R."/>
            <person name="Vallender E.J."/>
            <person name="Clark A.G."/>
            <person name="Ferguson B."/>
            <person name="Hernandez R.D."/>
            <person name="Hirani K."/>
            <person name="Kehrer-Sawatzki H."/>
            <person name="Kolb J."/>
            <person name="Patil S."/>
            <person name="Pu L.-L."/>
            <person name="Ren Y."/>
            <person name="Smith D.G."/>
            <person name="Wheeler D.A."/>
            <person name="Schenck I."/>
            <person name="Ball E.V."/>
            <person name="Chen R."/>
            <person name="Cooper D.N."/>
            <person name="Giardine B."/>
            <person name="Hsu F."/>
            <person name="Kent W.J."/>
            <person name="Lesk A."/>
            <person name="Nelson D.L."/>
            <person name="O'brien W.E."/>
            <person name="Pruefer K."/>
            <person name="Stenson P.D."/>
            <person name="Wallace J.C."/>
            <person name="Ke H."/>
            <person name="Liu X.-M."/>
            <person name="Wang P."/>
            <person name="Xiang A.P."/>
            <person name="Yang F."/>
            <person name="Barber G.P."/>
            <person name="Haussler D."/>
            <person name="Karolchik D."/>
            <person name="Kern A.D."/>
            <person name="Kuhn R.M."/>
            <person name="Smith K.E."/>
            <person name="Zwieg A.S."/>
        </authorList>
    </citation>
    <scope>NUCLEOTIDE SEQUENCE [LARGE SCALE GENOMIC DNA]</scope>
    <source>
        <strain evidence="55">17573</strain>
    </source>
</reference>
<keyword evidence="39 48" id="KW-0034">Amyloid</keyword>
<keyword evidence="18" id="KW-0597">Phosphoprotein</keyword>
<keyword evidence="40 48" id="KW-0472">Membrane</keyword>
<dbReference type="PROSITE" id="PS50279">
    <property type="entry name" value="BPTI_KUNITZ_2"/>
    <property type="match status" value="1"/>
</dbReference>
<feature type="transmembrane region" description="Helical" evidence="48">
    <location>
        <begin position="623"/>
        <end position="645"/>
    </location>
</feature>
<dbReference type="Gene3D" id="3.30.1490.140">
    <property type="entry name" value="Amyloidogenic glycoprotein, copper-binding domain"/>
    <property type="match status" value="1"/>
</dbReference>
<keyword evidence="14 48" id="KW-1003">Cell membrane</keyword>
<gene>
    <name evidence="54 56" type="primary">APP</name>
</gene>
<dbReference type="ExpressionAtlas" id="F7ELT5">
    <property type="expression patterns" value="baseline"/>
</dbReference>
<dbReference type="GO" id="GO:0030426">
    <property type="term" value="C:growth cone"/>
    <property type="evidence" value="ECO:0007669"/>
    <property type="project" value="UniProtKB-SubCell"/>
</dbReference>
<reference evidence="54" key="3">
    <citation type="submission" date="2025-08" db="UniProtKB">
        <authorList>
            <consortium name="Ensembl"/>
        </authorList>
    </citation>
    <scope>IDENTIFICATION</scope>
    <source>
        <strain evidence="54">17573</strain>
    </source>
</reference>
<keyword evidence="33" id="KW-0654">Proteoglycan</keyword>
<dbReference type="HOGENOM" id="CLU_014607_2_1_1"/>
<dbReference type="InterPro" id="IPR019745">
    <property type="entry name" value="Amyloid_glyco_intracell_CS"/>
</dbReference>
<evidence type="ECO:0000256" key="26">
    <source>
        <dbReference type="ARBA" id="ARBA00022729"/>
    </source>
</evidence>
<keyword evidence="41 47" id="KW-1015">Disulfide bond</keyword>
<evidence type="ECO:0000256" key="15">
    <source>
        <dbReference type="ARBA" id="ARBA00022490"/>
    </source>
</evidence>
<feature type="domain" description="BPTI/Kunitz inhibitor" evidence="51">
    <location>
        <begin position="291"/>
        <end position="341"/>
    </location>
</feature>
<evidence type="ECO:0000256" key="45">
    <source>
        <dbReference type="ARBA" id="ARBA00023273"/>
    </source>
</evidence>
<dbReference type="GO" id="GO:0005794">
    <property type="term" value="C:Golgi apparatus"/>
    <property type="evidence" value="ECO:0007669"/>
    <property type="project" value="UniProtKB-SubCell"/>
</dbReference>
<dbReference type="Pfam" id="PF00014">
    <property type="entry name" value="Kunitz_BPTI"/>
    <property type="match status" value="1"/>
</dbReference>
<comment type="subcellular location">
    <subcellularLocation>
        <location evidence="5 48">Cell membrane</location>
        <topology evidence="5 48">Single-pass type I membrane protein</topology>
    </subcellularLocation>
    <subcellularLocation>
        <location evidence="12">Cell projection</location>
        <location evidence="12">Growth cone</location>
    </subcellularLocation>
    <subcellularLocation>
        <location evidence="4">Cell surface</location>
    </subcellularLocation>
    <subcellularLocation>
        <location evidence="8">Cytoplasmic vesicle</location>
    </subcellularLocation>
    <subcellularLocation>
        <location evidence="6">Early endosome</location>
    </subcellularLocation>
    <subcellularLocation>
        <location evidence="3">Endoplasmic reticulum</location>
    </subcellularLocation>
    <subcellularLocation>
        <location evidence="9">Golgi apparatus</location>
    </subcellularLocation>
    <subcellularLocation>
        <location evidence="10">Membrane</location>
        <location evidence="10">Clathrin-coated pit</location>
    </subcellularLocation>
    <subcellularLocation>
        <location evidence="2">Nucleus</location>
    </subcellularLocation>
    <subcellularLocation>
        <location evidence="7">Perikaryon</location>
    </subcellularLocation>
    <subcellularLocation>
        <location evidence="11">Secreted</location>
    </subcellularLocation>
</comment>
<feature type="disulfide bond" evidence="47">
    <location>
        <begin position="73"/>
        <end position="117"/>
    </location>
</feature>
<dbReference type="InterPro" id="IPR015849">
    <property type="entry name" value="Amyloid_glyco_heparin-bd"/>
</dbReference>
<keyword evidence="30" id="KW-0832">Ubl conjugation</keyword>
<dbReference type="GO" id="GO:0005886">
    <property type="term" value="C:plasma membrane"/>
    <property type="evidence" value="ECO:0007669"/>
    <property type="project" value="UniProtKB-SubCell"/>
</dbReference>
<dbReference type="GO" id="GO:0005798">
    <property type="term" value="C:Golgi-associated vesicle"/>
    <property type="evidence" value="ECO:0007669"/>
    <property type="project" value="UniProtKB-UniRule"/>
</dbReference>
<evidence type="ECO:0000256" key="47">
    <source>
        <dbReference type="PROSITE-ProRule" id="PRU01217"/>
    </source>
</evidence>
<keyword evidence="42" id="KW-0168">Coated pit</keyword>
<dbReference type="GO" id="GO:0005634">
    <property type="term" value="C:nucleus"/>
    <property type="evidence" value="ECO:0007669"/>
    <property type="project" value="UniProtKB-SubCell"/>
</dbReference>
<dbReference type="GO" id="GO:0005576">
    <property type="term" value="C:extracellular region"/>
    <property type="evidence" value="ECO:0007669"/>
    <property type="project" value="UniProtKB-SubCell"/>
</dbReference>
<evidence type="ECO:0000256" key="18">
    <source>
        <dbReference type="ARBA" id="ARBA00022553"/>
    </source>
</evidence>
<evidence type="ECO:0000256" key="49">
    <source>
        <dbReference type="SAM" id="MobiDB-lite"/>
    </source>
</evidence>
<evidence type="ECO:0000256" key="13">
    <source>
        <dbReference type="ARBA" id="ARBA00009449"/>
    </source>
</evidence>
<reference evidence="54" key="4">
    <citation type="submission" date="2025-09" db="UniProtKB">
        <authorList>
            <consortium name="Ensembl"/>
        </authorList>
    </citation>
    <scope>IDENTIFICATION</scope>
    <source>
        <strain evidence="54">17573</strain>
    </source>
</reference>
<keyword evidence="15" id="KW-0963">Cytoplasm</keyword>
<comment type="caution">
    <text evidence="47">Lacks conserved residue(s) required for the propagation of feature annotation.</text>
</comment>
<keyword evidence="25" id="KW-0479">Metal-binding</keyword>
<keyword evidence="34" id="KW-0914">Notch signaling pathway</keyword>
<dbReference type="VEuPathDB" id="HostDB:ENSMMUG00000014384"/>
<feature type="compositionally biased region" description="Acidic residues" evidence="49">
    <location>
        <begin position="194"/>
        <end position="207"/>
    </location>
</feature>
<keyword evidence="24" id="KW-0053">Apoptosis</keyword>
<evidence type="ECO:0000256" key="21">
    <source>
        <dbReference type="ARBA" id="ARBA00022674"/>
    </source>
</evidence>
<evidence type="ECO:0000256" key="38">
    <source>
        <dbReference type="ARBA" id="ARBA00023034"/>
    </source>
</evidence>
<feature type="domain" description="E2" evidence="53">
    <location>
        <begin position="408"/>
        <end position="487"/>
    </location>
</feature>
<evidence type="ECO:0000256" key="46">
    <source>
        <dbReference type="ARBA" id="ARBA00023329"/>
    </source>
</evidence>
<dbReference type="GO" id="GO:0006915">
    <property type="term" value="P:apoptotic process"/>
    <property type="evidence" value="ECO:0007669"/>
    <property type="project" value="UniProtKB-KW"/>
</dbReference>
<keyword evidence="55" id="KW-1185">Reference proteome</keyword>
<evidence type="ECO:0000256" key="31">
    <source>
        <dbReference type="ARBA" id="ARBA00022889"/>
    </source>
</evidence>
<dbReference type="SMART" id="SM00131">
    <property type="entry name" value="KU"/>
    <property type="match status" value="1"/>
</dbReference>
<evidence type="ECO:0000256" key="36">
    <source>
        <dbReference type="ARBA" id="ARBA00023004"/>
    </source>
</evidence>
<evidence type="ECO:0000256" key="7">
    <source>
        <dbReference type="ARBA" id="ARBA00004484"/>
    </source>
</evidence>
<evidence type="ECO:0000256" key="5">
    <source>
        <dbReference type="ARBA" id="ARBA00004251"/>
    </source>
</evidence>
<evidence type="ECO:0000256" key="35">
    <source>
        <dbReference type="ARBA" id="ARBA00022989"/>
    </source>
</evidence>
<dbReference type="PROSITE" id="PS00319">
    <property type="entry name" value="APP_CUBD"/>
    <property type="match status" value="1"/>
</dbReference>
<dbReference type="PRINTS" id="PR00204">
    <property type="entry name" value="BETAAMYLOID"/>
</dbReference>
<dbReference type="InterPro" id="IPR037071">
    <property type="entry name" value="Amyloid_glyco_Abeta_sf"/>
</dbReference>
<keyword evidence="23 48" id="KW-0812">Transmembrane</keyword>
<dbReference type="InterPro" id="IPR036454">
    <property type="entry name" value="Amyloid_glyco_heparin-bd_sf"/>
</dbReference>
<dbReference type="Pfam" id="PF10515">
    <property type="entry name" value="APP_amyloid"/>
    <property type="match status" value="1"/>
</dbReference>
<evidence type="ECO:0000256" key="3">
    <source>
        <dbReference type="ARBA" id="ARBA00004240"/>
    </source>
</evidence>
<name>F7ELT5_MACMU</name>
<evidence type="ECO:0000256" key="11">
    <source>
        <dbReference type="ARBA" id="ARBA00004613"/>
    </source>
</evidence>